<feature type="region of interest" description="Disordered" evidence="1">
    <location>
        <begin position="16"/>
        <end position="78"/>
    </location>
</feature>
<organism evidence="2">
    <name type="scientific">Culex pipiens</name>
    <name type="common">House mosquito</name>
    <dbReference type="NCBI Taxonomy" id="7175"/>
    <lineage>
        <taxon>Eukaryota</taxon>
        <taxon>Metazoa</taxon>
        <taxon>Ecdysozoa</taxon>
        <taxon>Arthropoda</taxon>
        <taxon>Hexapoda</taxon>
        <taxon>Insecta</taxon>
        <taxon>Pterygota</taxon>
        <taxon>Neoptera</taxon>
        <taxon>Endopterygota</taxon>
        <taxon>Diptera</taxon>
        <taxon>Nematocera</taxon>
        <taxon>Culicoidea</taxon>
        <taxon>Culicidae</taxon>
        <taxon>Culicinae</taxon>
        <taxon>Culicini</taxon>
        <taxon>Culex</taxon>
        <taxon>Culex</taxon>
    </lineage>
</organism>
<reference evidence="2" key="1">
    <citation type="submission" date="2021-05" db="EMBL/GenBank/DDBJ databases">
        <authorList>
            <person name="Alioto T."/>
            <person name="Alioto T."/>
            <person name="Gomez Garrido J."/>
        </authorList>
    </citation>
    <scope>NUCLEOTIDE SEQUENCE</scope>
</reference>
<accession>A0A8D8BBC4</accession>
<proteinExistence type="predicted"/>
<evidence type="ECO:0000313" key="2">
    <source>
        <dbReference type="EMBL" id="CAG6470395.1"/>
    </source>
</evidence>
<protein>
    <submittedName>
        <fullName evidence="2">(northern house mosquito) hypothetical protein</fullName>
    </submittedName>
</protein>
<feature type="compositionally biased region" description="Polar residues" evidence="1">
    <location>
        <begin position="33"/>
        <end position="42"/>
    </location>
</feature>
<dbReference type="AlphaFoldDB" id="A0A8D8BBC4"/>
<dbReference type="EMBL" id="HBUE01065243">
    <property type="protein sequence ID" value="CAG6470395.1"/>
    <property type="molecule type" value="Transcribed_RNA"/>
</dbReference>
<evidence type="ECO:0000256" key="1">
    <source>
        <dbReference type="SAM" id="MobiDB-lite"/>
    </source>
</evidence>
<name>A0A8D8BBC4_CULPI</name>
<sequence>MSSGFDEITVSSLSDLQLGSSSEYPSHLAPGSSGDQQQVQQRNSGSGAGNGNENNLNRQKRSSKHQQQQQQSVFNPSRHLDVWLANAIRGLENANSGGQDGAGSDLLDSPTLLKGSFGEPLSLPPNLEPVKENLLTLERKSDGNLALLARARKIGKRNPRKSSTGLFGGTSIGGWRRYF</sequence>